<name>A0A2G2ZIQ6_CAPAN</name>
<keyword evidence="1" id="KW-0863">Zinc-finger</keyword>
<dbReference type="GO" id="GO:0008270">
    <property type="term" value="F:zinc ion binding"/>
    <property type="evidence" value="ECO:0007669"/>
    <property type="project" value="UniProtKB-KW"/>
</dbReference>
<evidence type="ECO:0000259" key="2">
    <source>
        <dbReference type="PROSITE" id="PS50966"/>
    </source>
</evidence>
<proteinExistence type="predicted"/>
<accession>A0A2G2ZIQ6</accession>
<dbReference type="PANTHER" id="PTHR31973">
    <property type="entry name" value="POLYPROTEIN, PUTATIVE-RELATED"/>
    <property type="match status" value="1"/>
</dbReference>
<keyword evidence="1" id="KW-0479">Metal-binding</keyword>
<evidence type="ECO:0000313" key="3">
    <source>
        <dbReference type="EMBL" id="PHT81872.1"/>
    </source>
</evidence>
<dbReference type="Proteomes" id="UP000222542">
    <property type="component" value="Unassembled WGS sequence"/>
</dbReference>
<gene>
    <name evidence="3" type="ORF">T459_14887</name>
</gene>
<evidence type="ECO:0000313" key="4">
    <source>
        <dbReference type="Proteomes" id="UP000222542"/>
    </source>
</evidence>
<dbReference type="InterPro" id="IPR007527">
    <property type="entry name" value="Znf_SWIM"/>
</dbReference>
<reference evidence="3 4" key="2">
    <citation type="journal article" date="2017" name="Genome Biol.">
        <title>New reference genome sequences of hot pepper reveal the massive evolution of plant disease-resistance genes by retroduplication.</title>
        <authorList>
            <person name="Kim S."/>
            <person name="Park J."/>
            <person name="Yeom S.I."/>
            <person name="Kim Y.M."/>
            <person name="Seo E."/>
            <person name="Kim K.T."/>
            <person name="Kim M.S."/>
            <person name="Lee J.M."/>
            <person name="Cheong K."/>
            <person name="Shin H.S."/>
            <person name="Kim S.B."/>
            <person name="Han K."/>
            <person name="Lee J."/>
            <person name="Park M."/>
            <person name="Lee H.A."/>
            <person name="Lee H.Y."/>
            <person name="Lee Y."/>
            <person name="Oh S."/>
            <person name="Lee J.H."/>
            <person name="Choi E."/>
            <person name="Choi E."/>
            <person name="Lee S.E."/>
            <person name="Jeon J."/>
            <person name="Kim H."/>
            <person name="Choi G."/>
            <person name="Song H."/>
            <person name="Lee J."/>
            <person name="Lee S.C."/>
            <person name="Kwon J.K."/>
            <person name="Lee H.Y."/>
            <person name="Koo N."/>
            <person name="Hong Y."/>
            <person name="Kim R.W."/>
            <person name="Kang W.H."/>
            <person name="Huh J.H."/>
            <person name="Kang B.C."/>
            <person name="Yang T.J."/>
            <person name="Lee Y.H."/>
            <person name="Bennetzen J.L."/>
            <person name="Choi D."/>
        </authorList>
    </citation>
    <scope>NUCLEOTIDE SEQUENCE [LARGE SCALE GENOMIC DNA]</scope>
    <source>
        <strain evidence="4">cv. CM334</strain>
    </source>
</reference>
<comment type="caution">
    <text evidence="3">The sequence shown here is derived from an EMBL/GenBank/DDBJ whole genome shotgun (WGS) entry which is preliminary data.</text>
</comment>
<organism evidence="3 4">
    <name type="scientific">Capsicum annuum</name>
    <name type="common">Capsicum pepper</name>
    <dbReference type="NCBI Taxonomy" id="4072"/>
    <lineage>
        <taxon>Eukaryota</taxon>
        <taxon>Viridiplantae</taxon>
        <taxon>Streptophyta</taxon>
        <taxon>Embryophyta</taxon>
        <taxon>Tracheophyta</taxon>
        <taxon>Spermatophyta</taxon>
        <taxon>Magnoliopsida</taxon>
        <taxon>eudicotyledons</taxon>
        <taxon>Gunneridae</taxon>
        <taxon>Pentapetalae</taxon>
        <taxon>asterids</taxon>
        <taxon>lamiids</taxon>
        <taxon>Solanales</taxon>
        <taxon>Solanaceae</taxon>
        <taxon>Solanoideae</taxon>
        <taxon>Capsiceae</taxon>
        <taxon>Capsicum</taxon>
    </lineage>
</organism>
<keyword evidence="4" id="KW-1185">Reference proteome</keyword>
<sequence length="106" mass="12410">MLYMFCPRIMKKIEEIKEQTLDCEPIKGENEIGKVHEGLQIYVTKLREKVCTYKEWDAIGIPCRHGVSAIMITNHESVDFVYPFYHTSTFKKAYSRIIIPISDQSH</sequence>
<reference evidence="3 4" key="1">
    <citation type="journal article" date="2014" name="Nat. Genet.">
        <title>Genome sequence of the hot pepper provides insights into the evolution of pungency in Capsicum species.</title>
        <authorList>
            <person name="Kim S."/>
            <person name="Park M."/>
            <person name="Yeom S.I."/>
            <person name="Kim Y.M."/>
            <person name="Lee J.M."/>
            <person name="Lee H.A."/>
            <person name="Seo E."/>
            <person name="Choi J."/>
            <person name="Cheong K."/>
            <person name="Kim K.T."/>
            <person name="Jung K."/>
            <person name="Lee G.W."/>
            <person name="Oh S.K."/>
            <person name="Bae C."/>
            <person name="Kim S.B."/>
            <person name="Lee H.Y."/>
            <person name="Kim S.Y."/>
            <person name="Kim M.S."/>
            <person name="Kang B.C."/>
            <person name="Jo Y.D."/>
            <person name="Yang H.B."/>
            <person name="Jeong H.J."/>
            <person name="Kang W.H."/>
            <person name="Kwon J.K."/>
            <person name="Shin C."/>
            <person name="Lim J.Y."/>
            <person name="Park J.H."/>
            <person name="Huh J.H."/>
            <person name="Kim J.S."/>
            <person name="Kim B.D."/>
            <person name="Cohen O."/>
            <person name="Paran I."/>
            <person name="Suh M.C."/>
            <person name="Lee S.B."/>
            <person name="Kim Y.K."/>
            <person name="Shin Y."/>
            <person name="Noh S.J."/>
            <person name="Park J."/>
            <person name="Seo Y.S."/>
            <person name="Kwon S.Y."/>
            <person name="Kim H.A."/>
            <person name="Park J.M."/>
            <person name="Kim H.J."/>
            <person name="Choi S.B."/>
            <person name="Bosland P.W."/>
            <person name="Reeves G."/>
            <person name="Jo S.H."/>
            <person name="Lee B.W."/>
            <person name="Cho H.T."/>
            <person name="Choi H.S."/>
            <person name="Lee M.S."/>
            <person name="Yu Y."/>
            <person name="Do Choi Y."/>
            <person name="Park B.S."/>
            <person name="van Deynze A."/>
            <person name="Ashrafi H."/>
            <person name="Hill T."/>
            <person name="Kim W.T."/>
            <person name="Pai H.S."/>
            <person name="Ahn H.K."/>
            <person name="Yeam I."/>
            <person name="Giovannoni J.J."/>
            <person name="Rose J.K."/>
            <person name="Sorensen I."/>
            <person name="Lee S.J."/>
            <person name="Kim R.W."/>
            <person name="Choi I.Y."/>
            <person name="Choi B.S."/>
            <person name="Lim J.S."/>
            <person name="Lee Y.H."/>
            <person name="Choi D."/>
        </authorList>
    </citation>
    <scope>NUCLEOTIDE SEQUENCE [LARGE SCALE GENOMIC DNA]</scope>
    <source>
        <strain evidence="4">cv. CM334</strain>
    </source>
</reference>
<feature type="domain" description="SWIM-type" evidence="2">
    <location>
        <begin position="42"/>
        <end position="74"/>
    </location>
</feature>
<dbReference type="PROSITE" id="PS50966">
    <property type="entry name" value="ZF_SWIM"/>
    <property type="match status" value="1"/>
</dbReference>
<dbReference type="EMBL" id="AYRZ02000005">
    <property type="protein sequence ID" value="PHT81872.1"/>
    <property type="molecule type" value="Genomic_DNA"/>
</dbReference>
<keyword evidence="1" id="KW-0862">Zinc</keyword>
<dbReference type="Gramene" id="PHT81872">
    <property type="protein sequence ID" value="PHT81872"/>
    <property type="gene ID" value="T459_14887"/>
</dbReference>
<dbReference type="PANTHER" id="PTHR31973:SF187">
    <property type="entry name" value="MUTATOR TRANSPOSASE MUDRA PROTEIN"/>
    <property type="match status" value="1"/>
</dbReference>
<protein>
    <recommendedName>
        <fullName evidence="2">SWIM-type domain-containing protein</fullName>
    </recommendedName>
</protein>
<evidence type="ECO:0000256" key="1">
    <source>
        <dbReference type="PROSITE-ProRule" id="PRU00325"/>
    </source>
</evidence>
<dbReference type="AlphaFoldDB" id="A0A2G2ZIQ6"/>